<dbReference type="Pfam" id="PF17293">
    <property type="entry name" value="Arm-DNA-bind_5"/>
    <property type="match status" value="1"/>
</dbReference>
<keyword evidence="2" id="KW-0238">DNA-binding</keyword>
<evidence type="ECO:0000256" key="3">
    <source>
        <dbReference type="ARBA" id="ARBA00023172"/>
    </source>
</evidence>
<dbReference type="PANTHER" id="PTHR30349">
    <property type="entry name" value="PHAGE INTEGRASE-RELATED"/>
    <property type="match status" value="1"/>
</dbReference>
<protein>
    <submittedName>
        <fullName evidence="5">Site-specific integrase</fullName>
    </submittedName>
</protein>
<dbReference type="InterPro" id="IPR025269">
    <property type="entry name" value="SAM-like_dom"/>
</dbReference>
<dbReference type="GO" id="GO:0003677">
    <property type="term" value="F:DNA binding"/>
    <property type="evidence" value="ECO:0007669"/>
    <property type="project" value="UniProtKB-KW"/>
</dbReference>
<dbReference type="EMBL" id="CP051682">
    <property type="protein sequence ID" value="QJD95928.1"/>
    <property type="molecule type" value="Genomic_DNA"/>
</dbReference>
<dbReference type="PANTHER" id="PTHR30349:SF64">
    <property type="entry name" value="PROPHAGE INTEGRASE INTD-RELATED"/>
    <property type="match status" value="1"/>
</dbReference>
<sequence length="411" mass="47835">MLEKSFGLLFYLKQSKSQKKGPLYIYLKITVDGKSVELSSKRKWESSKWNSAAARATGTKEEARELNRFLDALELQIFQAKRSLVEADREITAQAIKDLLTGNAENRKKILEVFREHNAQMKALQGVDFAASTLQRYSIAYNHTRDFIWWKYNADDRDIKDLDHEFISQYAFWLKTVRNCDHNTTMKYLVNFKKIVLICVKNKWLPGDPFSNFKLTRKAQERTALSEEELERLSSKQFDNERLSNVRDIFLFSCYTGLAYVDVKNLKREDIQKGVDGEEWIFINRQKTNALSRIPLLEQARKVMEKYDRHPKCVVSGLVLPVLTNQKMNAYLKEIADCCHIRTELTYHIARHTFATTVTLNNGVPIETVSKMLGHATIKQTQHYAKTLDFKVSEDMNKLRDQLKKKTQATP</sequence>
<comment type="similarity">
    <text evidence="1">Belongs to the 'phage' integrase family.</text>
</comment>
<evidence type="ECO:0000256" key="1">
    <source>
        <dbReference type="ARBA" id="ARBA00008857"/>
    </source>
</evidence>
<dbReference type="Gene3D" id="1.10.443.10">
    <property type="entry name" value="Intergrase catalytic core"/>
    <property type="match status" value="1"/>
</dbReference>
<dbReference type="Proteomes" id="UP000503278">
    <property type="component" value="Chromosome"/>
</dbReference>
<dbReference type="AlphaFoldDB" id="A0A7L5E0B0"/>
<dbReference type="GO" id="GO:0015074">
    <property type="term" value="P:DNA integration"/>
    <property type="evidence" value="ECO:0007669"/>
    <property type="project" value="InterPro"/>
</dbReference>
<proteinExistence type="inferred from homology"/>
<feature type="domain" description="Tyr recombinase" evidence="4">
    <location>
        <begin position="220"/>
        <end position="404"/>
    </location>
</feature>
<dbReference type="Pfam" id="PF00589">
    <property type="entry name" value="Phage_integrase"/>
    <property type="match status" value="1"/>
</dbReference>
<evidence type="ECO:0000259" key="4">
    <source>
        <dbReference type="PROSITE" id="PS51898"/>
    </source>
</evidence>
<dbReference type="SUPFAM" id="SSF56349">
    <property type="entry name" value="DNA breaking-rejoining enzymes"/>
    <property type="match status" value="1"/>
</dbReference>
<dbReference type="RefSeq" id="WP_169606934.1">
    <property type="nucleotide sequence ID" value="NZ_CP051682.1"/>
</dbReference>
<gene>
    <name evidence="5" type="ORF">HH214_08595</name>
</gene>
<dbReference type="InterPro" id="IPR035386">
    <property type="entry name" value="Arm-DNA-bind_5"/>
</dbReference>
<name>A0A7L5E0B0_9SPHI</name>
<accession>A0A7L5E0B0</accession>
<dbReference type="InterPro" id="IPR011010">
    <property type="entry name" value="DNA_brk_join_enz"/>
</dbReference>
<keyword evidence="3" id="KW-0233">DNA recombination</keyword>
<dbReference type="GO" id="GO:0006310">
    <property type="term" value="P:DNA recombination"/>
    <property type="evidence" value="ECO:0007669"/>
    <property type="project" value="UniProtKB-KW"/>
</dbReference>
<organism evidence="5 6">
    <name type="scientific">Mucilaginibacter robiniae</name>
    <dbReference type="NCBI Taxonomy" id="2728022"/>
    <lineage>
        <taxon>Bacteria</taxon>
        <taxon>Pseudomonadati</taxon>
        <taxon>Bacteroidota</taxon>
        <taxon>Sphingobacteriia</taxon>
        <taxon>Sphingobacteriales</taxon>
        <taxon>Sphingobacteriaceae</taxon>
        <taxon>Mucilaginibacter</taxon>
    </lineage>
</organism>
<dbReference type="InterPro" id="IPR002104">
    <property type="entry name" value="Integrase_catalytic"/>
</dbReference>
<dbReference type="InterPro" id="IPR010998">
    <property type="entry name" value="Integrase_recombinase_N"/>
</dbReference>
<dbReference type="InterPro" id="IPR050090">
    <property type="entry name" value="Tyrosine_recombinase_XerCD"/>
</dbReference>
<dbReference type="Pfam" id="PF13102">
    <property type="entry name" value="Phage_int_SAM_5"/>
    <property type="match status" value="1"/>
</dbReference>
<evidence type="ECO:0000256" key="2">
    <source>
        <dbReference type="ARBA" id="ARBA00023125"/>
    </source>
</evidence>
<keyword evidence="6" id="KW-1185">Reference proteome</keyword>
<dbReference type="Gene3D" id="1.10.150.130">
    <property type="match status" value="1"/>
</dbReference>
<evidence type="ECO:0000313" key="5">
    <source>
        <dbReference type="EMBL" id="QJD95928.1"/>
    </source>
</evidence>
<dbReference type="KEGG" id="mrob:HH214_08595"/>
<evidence type="ECO:0000313" key="6">
    <source>
        <dbReference type="Proteomes" id="UP000503278"/>
    </source>
</evidence>
<dbReference type="InterPro" id="IPR013762">
    <property type="entry name" value="Integrase-like_cat_sf"/>
</dbReference>
<dbReference type="PROSITE" id="PS51898">
    <property type="entry name" value="TYR_RECOMBINASE"/>
    <property type="match status" value="1"/>
</dbReference>
<dbReference type="CDD" id="cd01185">
    <property type="entry name" value="INTN1_C_like"/>
    <property type="match status" value="1"/>
</dbReference>
<reference evidence="5 6" key="1">
    <citation type="submission" date="2020-04" db="EMBL/GenBank/DDBJ databases">
        <title>Genome sequencing of novel species.</title>
        <authorList>
            <person name="Heo J."/>
            <person name="Kim S.-J."/>
            <person name="Kim J.-S."/>
            <person name="Hong S.-B."/>
            <person name="Kwon S.-W."/>
        </authorList>
    </citation>
    <scope>NUCLEOTIDE SEQUENCE [LARGE SCALE GENOMIC DNA]</scope>
    <source>
        <strain evidence="5 6">F39-2</strain>
    </source>
</reference>